<evidence type="ECO:0000256" key="3">
    <source>
        <dbReference type="ARBA" id="ARBA00023014"/>
    </source>
</evidence>
<dbReference type="SUPFAM" id="SSF54862">
    <property type="entry name" value="4Fe-4S ferredoxins"/>
    <property type="match status" value="1"/>
</dbReference>
<dbReference type="PROSITE" id="PS00198">
    <property type="entry name" value="4FE4S_FER_1"/>
    <property type="match status" value="1"/>
</dbReference>
<dbReference type="InterPro" id="IPR017896">
    <property type="entry name" value="4Fe4S_Fe-S-bd"/>
</dbReference>
<dbReference type="Pfam" id="PF13237">
    <property type="entry name" value="Fer4_10"/>
    <property type="match status" value="1"/>
</dbReference>
<evidence type="ECO:0000256" key="2">
    <source>
        <dbReference type="ARBA" id="ARBA00023004"/>
    </source>
</evidence>
<evidence type="ECO:0000259" key="4">
    <source>
        <dbReference type="PROSITE" id="PS51379"/>
    </source>
</evidence>
<sequence>MGRLRGLMVPERTVRVRINREECEGPLRCGRCLRRCPAAVFITFPRAREKGKICEDWEIAVDDTFCWGCGLCVRVCPRGAITLSASEGST</sequence>
<dbReference type="GO" id="GO:0051536">
    <property type="term" value="F:iron-sulfur cluster binding"/>
    <property type="evidence" value="ECO:0007669"/>
    <property type="project" value="UniProtKB-KW"/>
</dbReference>
<proteinExistence type="predicted"/>
<dbReference type="InterPro" id="IPR017900">
    <property type="entry name" value="4Fe4S_Fe_S_CS"/>
</dbReference>
<name>A0A7V3YFW6_9BACT</name>
<keyword evidence="1" id="KW-0479">Metal-binding</keyword>
<evidence type="ECO:0000313" key="5">
    <source>
        <dbReference type="EMBL" id="HGI30350.1"/>
    </source>
</evidence>
<accession>A0A7V3YFW6</accession>
<keyword evidence="3" id="KW-0411">Iron-sulfur</keyword>
<gene>
    <name evidence="5" type="ORF">ENV30_03450</name>
</gene>
<keyword evidence="2" id="KW-0408">Iron</keyword>
<organism evidence="5">
    <name type="scientific">Candidatus Caldatribacterium californiense</name>
    <dbReference type="NCBI Taxonomy" id="1454726"/>
    <lineage>
        <taxon>Bacteria</taxon>
        <taxon>Pseudomonadati</taxon>
        <taxon>Atribacterota</taxon>
        <taxon>Atribacteria</taxon>
        <taxon>Atribacterales</taxon>
        <taxon>Candidatus Caldatribacteriaceae</taxon>
        <taxon>Candidatus Caldatribacterium</taxon>
    </lineage>
</organism>
<feature type="domain" description="4Fe-4S ferredoxin-type" evidence="4">
    <location>
        <begin position="14"/>
        <end position="46"/>
    </location>
</feature>
<comment type="caution">
    <text evidence="5">The sequence shown here is derived from an EMBL/GenBank/DDBJ whole genome shotgun (WGS) entry which is preliminary data.</text>
</comment>
<protein>
    <submittedName>
        <fullName evidence="5">4Fe-4S dicluster domain-containing protein</fullName>
    </submittedName>
</protein>
<dbReference type="Gene3D" id="3.30.70.20">
    <property type="match status" value="1"/>
</dbReference>
<dbReference type="PROSITE" id="PS51379">
    <property type="entry name" value="4FE4S_FER_2"/>
    <property type="match status" value="2"/>
</dbReference>
<dbReference type="AlphaFoldDB" id="A0A7V3YFW6"/>
<evidence type="ECO:0000256" key="1">
    <source>
        <dbReference type="ARBA" id="ARBA00022723"/>
    </source>
</evidence>
<dbReference type="GO" id="GO:0046872">
    <property type="term" value="F:metal ion binding"/>
    <property type="evidence" value="ECO:0007669"/>
    <property type="project" value="UniProtKB-KW"/>
</dbReference>
<reference evidence="5" key="1">
    <citation type="journal article" date="2020" name="mSystems">
        <title>Genome- and Community-Level Interaction Insights into Carbon Utilization and Element Cycling Functions of Hydrothermarchaeota in Hydrothermal Sediment.</title>
        <authorList>
            <person name="Zhou Z."/>
            <person name="Liu Y."/>
            <person name="Xu W."/>
            <person name="Pan J."/>
            <person name="Luo Z.H."/>
            <person name="Li M."/>
        </authorList>
    </citation>
    <scope>NUCLEOTIDE SEQUENCE [LARGE SCALE GENOMIC DNA]</scope>
    <source>
        <strain evidence="5">SpSt-747</strain>
    </source>
</reference>
<feature type="domain" description="4Fe-4S ferredoxin-type" evidence="4">
    <location>
        <begin position="57"/>
        <end position="86"/>
    </location>
</feature>
<dbReference type="EMBL" id="DTFV01000051">
    <property type="protein sequence ID" value="HGI30350.1"/>
    <property type="molecule type" value="Genomic_DNA"/>
</dbReference>